<keyword evidence="10" id="KW-0460">Magnesium</keyword>
<evidence type="ECO:0000313" key="20">
    <source>
        <dbReference type="Proteomes" id="UP000196573"/>
    </source>
</evidence>
<dbReference type="NCBIfam" id="TIGR01511">
    <property type="entry name" value="ATPase-IB1_Cu"/>
    <property type="match status" value="1"/>
</dbReference>
<keyword evidence="6 17" id="KW-0812">Transmembrane</keyword>
<dbReference type="InterPro" id="IPR006121">
    <property type="entry name" value="HMA_dom"/>
</dbReference>
<gene>
    <name evidence="19" type="primary">copA_1</name>
    <name evidence="19" type="ORF">EHSB41UT_01625</name>
</gene>
<dbReference type="NCBIfam" id="TIGR01512">
    <property type="entry name" value="ATPase-IB2_Cd"/>
    <property type="match status" value="1"/>
</dbReference>
<keyword evidence="12 17" id="KW-1133">Transmembrane helix</keyword>
<dbReference type="PROSITE" id="PS00154">
    <property type="entry name" value="ATPASE_E1_E2"/>
    <property type="match status" value="1"/>
</dbReference>
<evidence type="ECO:0000313" key="19">
    <source>
        <dbReference type="EMBL" id="SMA43571.1"/>
    </source>
</evidence>
<dbReference type="InterPro" id="IPR023298">
    <property type="entry name" value="ATPase_P-typ_TM_dom_sf"/>
</dbReference>
<evidence type="ECO:0000256" key="1">
    <source>
        <dbReference type="ARBA" id="ARBA00004651"/>
    </source>
</evidence>
<keyword evidence="9 17" id="KW-0067">ATP-binding</keyword>
<dbReference type="InterPro" id="IPR036163">
    <property type="entry name" value="HMA_dom_sf"/>
</dbReference>
<evidence type="ECO:0000259" key="18">
    <source>
        <dbReference type="PROSITE" id="PS50846"/>
    </source>
</evidence>
<organism evidence="19 20">
    <name type="scientific">Parendozoicomonas haliclonae</name>
    <dbReference type="NCBI Taxonomy" id="1960125"/>
    <lineage>
        <taxon>Bacteria</taxon>
        <taxon>Pseudomonadati</taxon>
        <taxon>Pseudomonadota</taxon>
        <taxon>Gammaproteobacteria</taxon>
        <taxon>Oceanospirillales</taxon>
        <taxon>Endozoicomonadaceae</taxon>
        <taxon>Parendozoicomonas</taxon>
    </lineage>
</organism>
<evidence type="ECO:0000256" key="16">
    <source>
        <dbReference type="ARBA" id="ARBA00047424"/>
    </source>
</evidence>
<dbReference type="Pfam" id="PF00403">
    <property type="entry name" value="HMA"/>
    <property type="match status" value="1"/>
</dbReference>
<keyword evidence="13" id="KW-0406">Ion transport</keyword>
<dbReference type="GO" id="GO:0005524">
    <property type="term" value="F:ATP binding"/>
    <property type="evidence" value="ECO:0007669"/>
    <property type="project" value="UniProtKB-UniRule"/>
</dbReference>
<dbReference type="Gene3D" id="3.30.70.100">
    <property type="match status" value="1"/>
</dbReference>
<keyword evidence="11" id="KW-1278">Translocase</keyword>
<dbReference type="InterPro" id="IPR027256">
    <property type="entry name" value="P-typ_ATPase_IB"/>
</dbReference>
<dbReference type="InterPro" id="IPR023299">
    <property type="entry name" value="ATPase_P-typ_cyto_dom_N"/>
</dbReference>
<dbReference type="Pfam" id="PF00122">
    <property type="entry name" value="E1-E2_ATPase"/>
    <property type="match status" value="1"/>
</dbReference>
<comment type="similarity">
    <text evidence="2 17">Belongs to the cation transport ATPase (P-type) (TC 3.A.3) family. Type IB subfamily.</text>
</comment>
<dbReference type="PROSITE" id="PS01047">
    <property type="entry name" value="HMA_1"/>
    <property type="match status" value="1"/>
</dbReference>
<dbReference type="GO" id="GO:0016887">
    <property type="term" value="F:ATP hydrolysis activity"/>
    <property type="evidence" value="ECO:0007669"/>
    <property type="project" value="InterPro"/>
</dbReference>
<feature type="transmembrane region" description="Helical" evidence="17">
    <location>
        <begin position="240"/>
        <end position="258"/>
    </location>
</feature>
<dbReference type="InterPro" id="IPR008250">
    <property type="entry name" value="ATPase_P-typ_transduc_dom_A_sf"/>
</dbReference>
<keyword evidence="5" id="KW-0597">Phosphoprotein</keyword>
<keyword evidence="4 17" id="KW-1003">Cell membrane</keyword>
<feature type="transmembrane region" description="Helical" evidence="17">
    <location>
        <begin position="719"/>
        <end position="737"/>
    </location>
</feature>
<accession>A0A1X7AHU0</accession>
<evidence type="ECO:0000256" key="7">
    <source>
        <dbReference type="ARBA" id="ARBA00022723"/>
    </source>
</evidence>
<comment type="catalytic activity">
    <reaction evidence="16">
        <text>Cu(2+)(in) + ATP + H2O = Cu(2+)(out) + ADP + phosphate + H(+)</text>
        <dbReference type="Rhea" id="RHEA:10376"/>
        <dbReference type="ChEBI" id="CHEBI:15377"/>
        <dbReference type="ChEBI" id="CHEBI:15378"/>
        <dbReference type="ChEBI" id="CHEBI:29036"/>
        <dbReference type="ChEBI" id="CHEBI:30616"/>
        <dbReference type="ChEBI" id="CHEBI:43474"/>
        <dbReference type="ChEBI" id="CHEBI:456216"/>
        <dbReference type="EC" id="7.2.2.9"/>
    </reaction>
</comment>
<keyword evidence="7 17" id="KW-0479">Metal-binding</keyword>
<dbReference type="InterPro" id="IPR001757">
    <property type="entry name" value="P_typ_ATPase"/>
</dbReference>
<dbReference type="InterPro" id="IPR021993">
    <property type="entry name" value="ATPase-cat-bd"/>
</dbReference>
<dbReference type="PROSITE" id="PS01229">
    <property type="entry name" value="COF_2"/>
    <property type="match status" value="1"/>
</dbReference>
<dbReference type="EC" id="7.2.2.9" evidence="15"/>
<dbReference type="GO" id="GO:0043682">
    <property type="term" value="F:P-type divalent copper transporter activity"/>
    <property type="evidence" value="ECO:0007669"/>
    <property type="project" value="UniProtKB-EC"/>
</dbReference>
<comment type="subcellular location">
    <subcellularLocation>
        <location evidence="1">Cell membrane</location>
        <topology evidence="1">Multi-pass membrane protein</topology>
    </subcellularLocation>
</comment>
<dbReference type="InterPro" id="IPR036412">
    <property type="entry name" value="HAD-like_sf"/>
</dbReference>
<keyword evidence="8 17" id="KW-0547">Nucleotide-binding</keyword>
<keyword evidence="19" id="KW-0378">Hydrolase</keyword>
<dbReference type="PROSITE" id="PS50846">
    <property type="entry name" value="HMA_2"/>
    <property type="match status" value="1"/>
</dbReference>
<dbReference type="AlphaFoldDB" id="A0A1X7AHU0"/>
<name>A0A1X7AHU0_9GAMM</name>
<dbReference type="SUPFAM" id="SSF55008">
    <property type="entry name" value="HMA, heavy metal-associated domain"/>
    <property type="match status" value="1"/>
</dbReference>
<dbReference type="InterPro" id="IPR018303">
    <property type="entry name" value="ATPase_P-typ_P_site"/>
</dbReference>
<dbReference type="PRINTS" id="PR00119">
    <property type="entry name" value="CATATPASE"/>
</dbReference>
<evidence type="ECO:0000256" key="3">
    <source>
        <dbReference type="ARBA" id="ARBA00022448"/>
    </source>
</evidence>
<evidence type="ECO:0000256" key="5">
    <source>
        <dbReference type="ARBA" id="ARBA00022553"/>
    </source>
</evidence>
<keyword evidence="20" id="KW-1185">Reference proteome</keyword>
<feature type="domain" description="HMA" evidence="18">
    <location>
        <begin position="63"/>
        <end position="129"/>
    </location>
</feature>
<dbReference type="Gene3D" id="2.70.150.10">
    <property type="entry name" value="Calcium-transporting ATPase, cytoplasmic transduction domain A"/>
    <property type="match status" value="1"/>
</dbReference>
<dbReference type="CDD" id="cd02079">
    <property type="entry name" value="P-type_ATPase_HM"/>
    <property type="match status" value="1"/>
</dbReference>
<keyword evidence="3" id="KW-0813">Transport</keyword>
<dbReference type="InterPro" id="IPR023214">
    <property type="entry name" value="HAD_sf"/>
</dbReference>
<sequence>MCCPGCQAVATAIVAGGLDSYYRYRTEPAQQADVADILRAEYLLYDRNDLQQSFIRDLPDGNKEVRLLIEGITCSACIWLLEHHLSSIAGVKHVTVNLSQHTATITYHPESTKVSDLMLAVLSVGYKAHPWRQDKQEALLEKENKQFIRRLAVAGIGTMQVMMYAIALYTGADEHYRTLIRWVSALLATPVVFYSAQPFFQAAWRDLRNKRPGMDVPVSIAIGGAYIASLWATLQGNGEIYFDSVSMFTFFLLSGRYLEMRARYKTSHSSRSLQSLLPESCLKINAEGETERTVPADLQPGDHIRVMPGDSIPADGRVISGTSPVNESALTGEHMPVSRTIGDHVTAGTLNTENALDIEVTRTGQNTRLAAISRLLEQAQSDKPAIARIADRVAGWFVGAVLLTAVGVYYYWFQHEPEHALWIVLSVLVATCPCALSLATPTALTTVTGYLQSKGFLISKGHVLEGLPQITHVIFDKTGTLTKGELSIQQVQVLDTSRTEAELLALAAGLEAHSEHPIASAFPESSIAFTDVRNVTGQGLEGQLDGQVWRIGKPDFAVPEQTPALPDSNHTWLLLSCDNMSLAWFALDDTLRPEATAVVQQLIDRGLRVELLSGDNQGVADRIGQQAGITVCTGQATPDDKLERVRALQSEGARVMMVGDGVNDIPVLAAANISVAMNTASDLARTHADALLLSGDLRQLPEGFEKAVQTRRNIRQNMGWALGYNLLVLPLAASGWLAPWMAAIGMSASSLIVVGNALRLAKVRSSEGEHQHG</sequence>
<feature type="transmembrane region" description="Helical" evidence="17">
    <location>
        <begin position="216"/>
        <end position="234"/>
    </location>
</feature>
<feature type="transmembrane region" description="Helical" evidence="17">
    <location>
        <begin position="393"/>
        <end position="413"/>
    </location>
</feature>
<dbReference type="InterPro" id="IPR017969">
    <property type="entry name" value="Heavy-metal-associated_CS"/>
</dbReference>
<dbReference type="InterPro" id="IPR059000">
    <property type="entry name" value="ATPase_P-type_domA"/>
</dbReference>
<dbReference type="FunFam" id="2.70.150.10:FF:000002">
    <property type="entry name" value="Copper-transporting ATPase 1, putative"/>
    <property type="match status" value="1"/>
</dbReference>
<dbReference type="Gene3D" id="3.40.1110.10">
    <property type="entry name" value="Calcium-transporting ATPase, cytoplasmic domain N"/>
    <property type="match status" value="1"/>
</dbReference>
<evidence type="ECO:0000256" key="15">
    <source>
        <dbReference type="ARBA" id="ARBA00038904"/>
    </source>
</evidence>
<dbReference type="SUPFAM" id="SSF81653">
    <property type="entry name" value="Calcium ATPase, transduction domain A"/>
    <property type="match status" value="1"/>
</dbReference>
<evidence type="ECO:0000256" key="8">
    <source>
        <dbReference type="ARBA" id="ARBA00022741"/>
    </source>
</evidence>
<feature type="transmembrane region" description="Helical" evidence="17">
    <location>
        <begin position="419"/>
        <end position="444"/>
    </location>
</feature>
<keyword evidence="14 17" id="KW-0472">Membrane</keyword>
<dbReference type="PANTHER" id="PTHR43520">
    <property type="entry name" value="ATP7, ISOFORM B"/>
    <property type="match status" value="1"/>
</dbReference>
<evidence type="ECO:0000256" key="13">
    <source>
        <dbReference type="ARBA" id="ARBA00023065"/>
    </source>
</evidence>
<feature type="transmembrane region" description="Helical" evidence="17">
    <location>
        <begin position="178"/>
        <end position="196"/>
    </location>
</feature>
<dbReference type="PANTHER" id="PTHR43520:SF5">
    <property type="entry name" value="CATION-TRANSPORTING P-TYPE ATPASE-RELATED"/>
    <property type="match status" value="1"/>
</dbReference>
<protein>
    <recommendedName>
        <fullName evidence="15">P-type Cu(2+) transporter</fullName>
        <ecNumber evidence="15">7.2.2.9</ecNumber>
    </recommendedName>
</protein>
<dbReference type="Gene3D" id="3.40.50.1000">
    <property type="entry name" value="HAD superfamily/HAD-like"/>
    <property type="match status" value="1"/>
</dbReference>
<dbReference type="NCBIfam" id="TIGR01525">
    <property type="entry name" value="ATPase-IB_hvy"/>
    <property type="match status" value="1"/>
</dbReference>
<evidence type="ECO:0000256" key="17">
    <source>
        <dbReference type="RuleBase" id="RU362081"/>
    </source>
</evidence>
<evidence type="ECO:0000256" key="4">
    <source>
        <dbReference type="ARBA" id="ARBA00022475"/>
    </source>
</evidence>
<dbReference type="Pfam" id="PF00702">
    <property type="entry name" value="Hydrolase"/>
    <property type="match status" value="1"/>
</dbReference>
<evidence type="ECO:0000256" key="14">
    <source>
        <dbReference type="ARBA" id="ARBA00023136"/>
    </source>
</evidence>
<dbReference type="SUPFAM" id="SSF81665">
    <property type="entry name" value="Calcium ATPase, transmembrane domain M"/>
    <property type="match status" value="1"/>
</dbReference>
<dbReference type="GO" id="GO:0005507">
    <property type="term" value="F:copper ion binding"/>
    <property type="evidence" value="ECO:0007669"/>
    <property type="project" value="TreeGrafter"/>
</dbReference>
<dbReference type="CDD" id="cd00371">
    <property type="entry name" value="HMA"/>
    <property type="match status" value="1"/>
</dbReference>
<evidence type="ECO:0000256" key="11">
    <source>
        <dbReference type="ARBA" id="ARBA00022967"/>
    </source>
</evidence>
<evidence type="ECO:0000256" key="10">
    <source>
        <dbReference type="ARBA" id="ARBA00022842"/>
    </source>
</evidence>
<dbReference type="EMBL" id="FWPT01000003">
    <property type="protein sequence ID" value="SMA43571.1"/>
    <property type="molecule type" value="Genomic_DNA"/>
</dbReference>
<evidence type="ECO:0000256" key="12">
    <source>
        <dbReference type="ARBA" id="ARBA00022989"/>
    </source>
</evidence>
<evidence type="ECO:0000256" key="6">
    <source>
        <dbReference type="ARBA" id="ARBA00022692"/>
    </source>
</evidence>
<dbReference type="FunFam" id="3.30.70.100:FF:000005">
    <property type="entry name" value="Copper-exporting P-type ATPase A"/>
    <property type="match status" value="1"/>
</dbReference>
<dbReference type="GO" id="GO:0005886">
    <property type="term" value="C:plasma membrane"/>
    <property type="evidence" value="ECO:0007669"/>
    <property type="project" value="UniProtKB-SubCell"/>
</dbReference>
<dbReference type="Pfam" id="PF12156">
    <property type="entry name" value="ATPase-cat_bd"/>
    <property type="match status" value="1"/>
</dbReference>
<reference evidence="19 20" key="1">
    <citation type="submission" date="2017-03" db="EMBL/GenBank/DDBJ databases">
        <authorList>
            <person name="Afonso C.L."/>
            <person name="Miller P.J."/>
            <person name="Scott M.A."/>
            <person name="Spackman E."/>
            <person name="Goraichik I."/>
            <person name="Dimitrov K.M."/>
            <person name="Suarez D.L."/>
            <person name="Swayne D.E."/>
        </authorList>
    </citation>
    <scope>NUCLEOTIDE SEQUENCE [LARGE SCALE GENOMIC DNA]</scope>
    <source>
        <strain evidence="19">SB41UT1</strain>
    </source>
</reference>
<dbReference type="NCBIfam" id="TIGR01494">
    <property type="entry name" value="ATPase_P-type"/>
    <property type="match status" value="1"/>
</dbReference>
<evidence type="ECO:0000256" key="2">
    <source>
        <dbReference type="ARBA" id="ARBA00006024"/>
    </source>
</evidence>
<feature type="transmembrane region" description="Helical" evidence="17">
    <location>
        <begin position="151"/>
        <end position="172"/>
    </location>
</feature>
<proteinExistence type="inferred from homology"/>
<dbReference type="SUPFAM" id="SSF56784">
    <property type="entry name" value="HAD-like"/>
    <property type="match status" value="1"/>
</dbReference>
<evidence type="ECO:0000256" key="9">
    <source>
        <dbReference type="ARBA" id="ARBA00022840"/>
    </source>
</evidence>
<dbReference type="GO" id="GO:0055070">
    <property type="term" value="P:copper ion homeostasis"/>
    <property type="evidence" value="ECO:0007669"/>
    <property type="project" value="TreeGrafter"/>
</dbReference>
<dbReference type="Proteomes" id="UP000196573">
    <property type="component" value="Unassembled WGS sequence"/>
</dbReference>